<proteinExistence type="predicted"/>
<feature type="region of interest" description="Disordered" evidence="1">
    <location>
        <begin position="28"/>
        <end position="51"/>
    </location>
</feature>
<evidence type="ECO:0000313" key="3">
    <source>
        <dbReference type="Proteomes" id="UP000828390"/>
    </source>
</evidence>
<feature type="compositionally biased region" description="Polar residues" evidence="1">
    <location>
        <begin position="147"/>
        <end position="157"/>
    </location>
</feature>
<dbReference type="EMBL" id="JAIWYP010000007">
    <property type="protein sequence ID" value="KAH3793269.1"/>
    <property type="molecule type" value="Genomic_DNA"/>
</dbReference>
<keyword evidence="3" id="KW-1185">Reference proteome</keyword>
<reference evidence="2" key="2">
    <citation type="submission" date="2020-11" db="EMBL/GenBank/DDBJ databases">
        <authorList>
            <person name="McCartney M.A."/>
            <person name="Auch B."/>
            <person name="Kono T."/>
            <person name="Mallez S."/>
            <person name="Becker A."/>
            <person name="Gohl D.M."/>
            <person name="Silverstein K.A.T."/>
            <person name="Koren S."/>
            <person name="Bechman K.B."/>
            <person name="Herman A."/>
            <person name="Abrahante J.E."/>
            <person name="Garbe J."/>
        </authorList>
    </citation>
    <scope>NUCLEOTIDE SEQUENCE</scope>
    <source>
        <strain evidence="2">Duluth1</strain>
        <tissue evidence="2">Whole animal</tissue>
    </source>
</reference>
<organism evidence="2 3">
    <name type="scientific">Dreissena polymorpha</name>
    <name type="common">Zebra mussel</name>
    <name type="synonym">Mytilus polymorpha</name>
    <dbReference type="NCBI Taxonomy" id="45954"/>
    <lineage>
        <taxon>Eukaryota</taxon>
        <taxon>Metazoa</taxon>
        <taxon>Spiralia</taxon>
        <taxon>Lophotrochozoa</taxon>
        <taxon>Mollusca</taxon>
        <taxon>Bivalvia</taxon>
        <taxon>Autobranchia</taxon>
        <taxon>Heteroconchia</taxon>
        <taxon>Euheterodonta</taxon>
        <taxon>Imparidentia</taxon>
        <taxon>Neoheterodontei</taxon>
        <taxon>Myida</taxon>
        <taxon>Dreissenoidea</taxon>
        <taxon>Dreissenidae</taxon>
        <taxon>Dreissena</taxon>
    </lineage>
</organism>
<name>A0A9D4F6G8_DREPO</name>
<gene>
    <name evidence="2" type="ORF">DPMN_146776</name>
</gene>
<accession>A0A9D4F6G8</accession>
<protein>
    <submittedName>
        <fullName evidence="2">Uncharacterized protein</fullName>
    </submittedName>
</protein>
<feature type="compositionally biased region" description="Basic residues" evidence="1">
    <location>
        <begin position="40"/>
        <end position="49"/>
    </location>
</feature>
<feature type="region of interest" description="Disordered" evidence="1">
    <location>
        <begin position="122"/>
        <end position="157"/>
    </location>
</feature>
<feature type="region of interest" description="Disordered" evidence="1">
    <location>
        <begin position="256"/>
        <end position="291"/>
    </location>
</feature>
<comment type="caution">
    <text evidence="2">The sequence shown here is derived from an EMBL/GenBank/DDBJ whole genome shotgun (WGS) entry which is preliminary data.</text>
</comment>
<dbReference type="AlphaFoldDB" id="A0A9D4F6G8"/>
<sequence length="410" mass="46119">MSSAAAHYHESSQFIHQRYEDTAQTIFHHQQKAIQDEKRRQKNHAHFHHSNASLTTQQSEFSRFGNHAVVIQDGVKSSFGSAANVSHSLPGNHLHEHTSPSYQVTEKGLRPGAVKLSKQRQLRHPSSDLKYVGESGGSGTRPYNLEPSLTNKEQTGNFSGSVFNEKSEIFKHQVFNEKDLKKGYLSVKDRNYESLRGDENDERDVSEKRIKVKLNESEHGGKFSSSKSKLDQTDRVVSPVTEVKFVTTDLINQSSEQVKYKRNTAQDLGIPKGRSDSEHPSHPVSVDEPVANLPSDVPAYDEQFDKVIKDTIQNIAFDEIDSVTLLRKHRSQSLKQPLEIDSKTLTWVRKERSSSLLQSSGHGTYPGQARVRRTGSIHRTPLRSNISVNRCVSFRRTPSGSQIVSVETTV</sequence>
<dbReference type="Proteomes" id="UP000828390">
    <property type="component" value="Unassembled WGS sequence"/>
</dbReference>
<reference evidence="2" key="1">
    <citation type="journal article" date="2019" name="bioRxiv">
        <title>The Genome of the Zebra Mussel, Dreissena polymorpha: A Resource for Invasive Species Research.</title>
        <authorList>
            <person name="McCartney M.A."/>
            <person name="Auch B."/>
            <person name="Kono T."/>
            <person name="Mallez S."/>
            <person name="Zhang Y."/>
            <person name="Obille A."/>
            <person name="Becker A."/>
            <person name="Abrahante J.E."/>
            <person name="Garbe J."/>
            <person name="Badalamenti J.P."/>
            <person name="Herman A."/>
            <person name="Mangelson H."/>
            <person name="Liachko I."/>
            <person name="Sullivan S."/>
            <person name="Sone E.D."/>
            <person name="Koren S."/>
            <person name="Silverstein K.A.T."/>
            <person name="Beckman K.B."/>
            <person name="Gohl D.M."/>
        </authorList>
    </citation>
    <scope>NUCLEOTIDE SEQUENCE</scope>
    <source>
        <strain evidence="2">Duluth1</strain>
        <tissue evidence="2">Whole animal</tissue>
    </source>
</reference>
<evidence type="ECO:0000313" key="2">
    <source>
        <dbReference type="EMBL" id="KAH3793269.1"/>
    </source>
</evidence>
<evidence type="ECO:0000256" key="1">
    <source>
        <dbReference type="SAM" id="MobiDB-lite"/>
    </source>
</evidence>